<feature type="transmembrane region" description="Helical" evidence="1">
    <location>
        <begin position="366"/>
        <end position="386"/>
    </location>
</feature>
<protein>
    <submittedName>
        <fullName evidence="3">ComEC/Rec2 family competence protein</fullName>
    </submittedName>
</protein>
<feature type="transmembrane region" description="Helical" evidence="1">
    <location>
        <begin position="309"/>
        <end position="334"/>
    </location>
</feature>
<keyword evidence="1" id="KW-0812">Transmembrane</keyword>
<evidence type="ECO:0000256" key="1">
    <source>
        <dbReference type="SAM" id="Phobius"/>
    </source>
</evidence>
<feature type="transmembrane region" description="Helical" evidence="1">
    <location>
        <begin position="230"/>
        <end position="247"/>
    </location>
</feature>
<feature type="transmembrane region" description="Helical" evidence="1">
    <location>
        <begin position="192"/>
        <end position="209"/>
    </location>
</feature>
<name>A0ABZ2RRL4_9BACT</name>
<feature type="transmembrane region" description="Helical" evidence="1">
    <location>
        <begin position="158"/>
        <end position="180"/>
    </location>
</feature>
<feature type="transmembrane region" description="Helical" evidence="1">
    <location>
        <begin position="286"/>
        <end position="303"/>
    </location>
</feature>
<gene>
    <name evidence="3" type="ORF">WG617_00100</name>
</gene>
<dbReference type="InterPro" id="IPR004477">
    <property type="entry name" value="ComEC_N"/>
</dbReference>
<organism evidence="3 4">
    <name type="scientific">Mycoplasmopsis felifaucium</name>
    <dbReference type="NCBI Taxonomy" id="35768"/>
    <lineage>
        <taxon>Bacteria</taxon>
        <taxon>Bacillati</taxon>
        <taxon>Mycoplasmatota</taxon>
        <taxon>Mycoplasmoidales</taxon>
        <taxon>Metamycoplasmataceae</taxon>
        <taxon>Mycoplasmopsis</taxon>
    </lineage>
</organism>
<dbReference type="Proteomes" id="UP001477443">
    <property type="component" value="Chromosome"/>
</dbReference>
<keyword evidence="1" id="KW-0472">Membrane</keyword>
<sequence length="400" mass="46842">MNYKYSLIVFILCALYLINFIITKFNAVLFDGNYEIEGLVLKQTSKYFIVSNKNENILVFKKNFSEVGEGYRITIQGFVTRNLENIKLDNTFIQSNNIKYFIQRPHILEIQKSSYNIFNNIENYGSQYKYFKWYWKTTVFGIYDTDTTLIEMLKKLNVIHLVVISGIHFDLLVVFLFFIFKPATKKSRVFSILIFIFLFSYLTLLKSFMSGLRAITMQATRHVNKQHNKTFQPLDGWLVAAFIIFLLNNNNVFSLSFILTFSCSLSAILVPKILSNIPIKQSYKNILLCVIIYIILLPFMLKINKWFNFLGIFLAILLLPLFELTFICSILFFWNTEVLNLFYKMVHYILEFLSNNTPTIKNNLEISWIPIFLNLSIWCVVVAIINKIKKPACAGMVNCR</sequence>
<keyword evidence="1" id="KW-1133">Transmembrane helix</keyword>
<keyword evidence="4" id="KW-1185">Reference proteome</keyword>
<evidence type="ECO:0000313" key="4">
    <source>
        <dbReference type="Proteomes" id="UP001477443"/>
    </source>
</evidence>
<dbReference type="NCBIfam" id="NF045979">
    <property type="entry name" value="ComEC_MAG0480"/>
    <property type="match status" value="1"/>
</dbReference>
<dbReference type="NCBIfam" id="TIGR00360">
    <property type="entry name" value="ComEC_N-term"/>
    <property type="match status" value="1"/>
</dbReference>
<feature type="domain" description="ComEC/Rec2-related protein" evidence="2">
    <location>
        <begin position="146"/>
        <end position="385"/>
    </location>
</feature>
<proteinExistence type="predicted"/>
<evidence type="ECO:0000259" key="2">
    <source>
        <dbReference type="Pfam" id="PF03772"/>
    </source>
</evidence>
<accession>A0ABZ2RRL4</accession>
<reference evidence="3" key="1">
    <citation type="submission" date="2024-03" db="EMBL/GenBank/DDBJ databases">
        <title>Complete genome sequence of Mycoplasma felifaucium Z921 isolated from the trachea of a cheetah.</title>
        <authorList>
            <person name="Spergser J."/>
        </authorList>
    </citation>
    <scope>NUCLEOTIDE SEQUENCE [LARGE SCALE GENOMIC DNA]</scope>
    <source>
        <strain evidence="3">Z921</strain>
    </source>
</reference>
<dbReference type="EMBL" id="CP148067">
    <property type="protein sequence ID" value="WXL29050.1"/>
    <property type="molecule type" value="Genomic_DNA"/>
</dbReference>
<evidence type="ECO:0000313" key="3">
    <source>
        <dbReference type="EMBL" id="WXL29050.1"/>
    </source>
</evidence>
<feature type="transmembrane region" description="Helical" evidence="1">
    <location>
        <begin position="253"/>
        <end position="274"/>
    </location>
</feature>
<dbReference type="Pfam" id="PF03772">
    <property type="entry name" value="Competence"/>
    <property type="match status" value="1"/>
</dbReference>
<feature type="transmembrane region" description="Helical" evidence="1">
    <location>
        <begin position="6"/>
        <end position="22"/>
    </location>
</feature>